<organism evidence="3 4">
    <name type="scientific">[Clostridium] methylpentosum DSM 5476</name>
    <dbReference type="NCBI Taxonomy" id="537013"/>
    <lineage>
        <taxon>Bacteria</taxon>
        <taxon>Bacillati</taxon>
        <taxon>Bacillota</taxon>
        <taxon>Clostridia</taxon>
        <taxon>Eubacteriales</taxon>
        <taxon>Oscillospiraceae</taxon>
        <taxon>Oscillospiraceae incertae sedis</taxon>
    </lineage>
</organism>
<sequence>MKWIFGLMIVAAVLFGLFSGNIDAVTNAAISESVGAVQLVVTLAGGLCLWSGIMKIAEKAGLTQKIASLLSPITCRIFKGLKKDDPAMQSISMNITANMLGLGNAATPLGLKAMQQLEEQAPVKGTASNNMIMMVVLNTASVQLIPTTVATLRLAHGSANPMEIIPAVLITSLLSLTAAVLAVKLFARRQPE</sequence>
<gene>
    <name evidence="3" type="ORF">CLOSTMETH_01951</name>
</gene>
<dbReference type="InterPro" id="IPR011642">
    <property type="entry name" value="Gate_dom"/>
</dbReference>
<accession>C0EDM3</accession>
<feature type="transmembrane region" description="Helical" evidence="1">
    <location>
        <begin position="131"/>
        <end position="152"/>
    </location>
</feature>
<keyword evidence="1" id="KW-1133">Transmembrane helix</keyword>
<dbReference type="HOGENOM" id="CLU_089992_1_0_9"/>
<name>C0EDM3_9FIRM</name>
<evidence type="ECO:0000259" key="2">
    <source>
        <dbReference type="Pfam" id="PF07670"/>
    </source>
</evidence>
<keyword evidence="1" id="KW-0812">Transmembrane</keyword>
<proteinExistence type="predicted"/>
<dbReference type="eggNOG" id="COG2715">
    <property type="taxonomic scope" value="Bacteria"/>
</dbReference>
<dbReference type="Pfam" id="PF07670">
    <property type="entry name" value="Gate"/>
    <property type="match status" value="1"/>
</dbReference>
<dbReference type="Proteomes" id="UP000003340">
    <property type="component" value="Unassembled WGS sequence"/>
</dbReference>
<evidence type="ECO:0000313" key="3">
    <source>
        <dbReference type="EMBL" id="EEG30430.1"/>
    </source>
</evidence>
<comment type="caution">
    <text evidence="3">The sequence shown here is derived from an EMBL/GenBank/DDBJ whole genome shotgun (WGS) entry which is preliminary data.</text>
</comment>
<dbReference type="STRING" id="537013.CLOSTMETH_01951"/>
<keyword evidence="4" id="KW-1185">Reference proteome</keyword>
<reference evidence="3 4" key="1">
    <citation type="submission" date="2009-01" db="EMBL/GenBank/DDBJ databases">
        <authorList>
            <person name="Fulton L."/>
            <person name="Clifton S."/>
            <person name="Fulton B."/>
            <person name="Xu J."/>
            <person name="Minx P."/>
            <person name="Pepin K.H."/>
            <person name="Johnson M."/>
            <person name="Bhonagiri V."/>
            <person name="Nash W.E."/>
            <person name="Mardis E.R."/>
            <person name="Wilson R.K."/>
        </authorList>
    </citation>
    <scope>NUCLEOTIDE SEQUENCE [LARGE SCALE GENOMIC DNA]</scope>
    <source>
        <strain evidence="3 4">DSM 5476</strain>
    </source>
</reference>
<protein>
    <submittedName>
        <fullName evidence="3">Transporter gate domain protein</fullName>
    </submittedName>
</protein>
<dbReference type="EMBL" id="ACEC01000064">
    <property type="protein sequence ID" value="EEG30430.1"/>
    <property type="molecule type" value="Genomic_DNA"/>
</dbReference>
<dbReference type="AlphaFoldDB" id="C0EDM3"/>
<feature type="transmembrane region" description="Helical" evidence="1">
    <location>
        <begin position="34"/>
        <end position="53"/>
    </location>
</feature>
<evidence type="ECO:0000256" key="1">
    <source>
        <dbReference type="SAM" id="Phobius"/>
    </source>
</evidence>
<feature type="domain" description="Nucleoside transporter/FeoB GTPase Gate" evidence="2">
    <location>
        <begin position="43"/>
        <end position="151"/>
    </location>
</feature>
<feature type="transmembrane region" description="Helical" evidence="1">
    <location>
        <begin position="164"/>
        <end position="187"/>
    </location>
</feature>
<reference evidence="3 4" key="2">
    <citation type="submission" date="2009-02" db="EMBL/GenBank/DDBJ databases">
        <title>Draft genome sequence of Clostridium methylpentosum (DSM 5476).</title>
        <authorList>
            <person name="Sudarsanam P."/>
            <person name="Ley R."/>
            <person name="Guruge J."/>
            <person name="Turnbaugh P.J."/>
            <person name="Mahowald M."/>
            <person name="Liep D."/>
            <person name="Gordon J."/>
        </authorList>
    </citation>
    <scope>NUCLEOTIDE SEQUENCE [LARGE SCALE GENOMIC DNA]</scope>
    <source>
        <strain evidence="3 4">DSM 5476</strain>
    </source>
</reference>
<evidence type="ECO:0000313" key="4">
    <source>
        <dbReference type="Proteomes" id="UP000003340"/>
    </source>
</evidence>
<keyword evidence="1" id="KW-0472">Membrane</keyword>